<dbReference type="SMART" id="SM00387">
    <property type="entry name" value="HATPase_c"/>
    <property type="match status" value="1"/>
</dbReference>
<dbReference type="GO" id="GO:0000155">
    <property type="term" value="F:phosphorelay sensor kinase activity"/>
    <property type="evidence" value="ECO:0007669"/>
    <property type="project" value="UniProtKB-UniRule"/>
</dbReference>
<dbReference type="Gene3D" id="3.30.450.20">
    <property type="entry name" value="PAS domain"/>
    <property type="match status" value="2"/>
</dbReference>
<accession>A0A9X3ZHV3</accession>
<evidence type="ECO:0000256" key="7">
    <source>
        <dbReference type="ARBA" id="ARBA00022741"/>
    </source>
</evidence>
<keyword evidence="3 13" id="KW-1003">Cell membrane</keyword>
<sequence length="610" mass="66520">MEELAGLVPPKEKSGRPRLATGRRGPRFTVVALLVIGVLGLLSVFWVSQKMALAAEERRSLDRMSLYLSTLTSALEEHQHLPFILSWDPLVIGAVEGDDTTELNLRLESFSDQAGIDAIYLMDPSGLTIAASNWNETQTFIGNNYSFRPYFKKALSGGRGVFFAIGATTQEPGFFISEPVYASTGHIAGVIALKVDLTPLTRAWREGGETLLAADSRGVVILASNPDWTYRTLLPLSNDARVEIADERQFGNEPLDPLNYTVSSDHTVSIGDTRYLQTVGEVGHLGWRLHYLASLEPVNAQARQSLVLAAAALSLFAVAFLLVRTNRVRSALFASQEQRRSLQAINRQLEDEIEERRAAERRLEHAQKELRQVSKLAALGQLSASVTHELGQPIAAMRNYLAAADLPGSAIEGEARELVDQLNAITARMEHITGQLRFFAHRQTEKLVLFDLRDAIGAATEMMRADLASANINLNIQQPDEPVCVFGDMFRIEQVLVNMIRNARDAVAGCDAPNMTIKLTSNVNQALLSVRDNGPGLTEEALTHAEDPFFTTKASGVGMGLGLSISAAILKDHDGRMTFDNGADGGAVFTMILPLADEEQKAGSTQSDAI</sequence>
<evidence type="ECO:0000256" key="3">
    <source>
        <dbReference type="ARBA" id="ARBA00022475"/>
    </source>
</evidence>
<evidence type="ECO:0000256" key="15">
    <source>
        <dbReference type="SAM" id="MobiDB-lite"/>
    </source>
</evidence>
<comment type="caution">
    <text evidence="17">The sequence shown here is derived from an EMBL/GenBank/DDBJ whole genome shotgun (WGS) entry which is preliminary data.</text>
</comment>
<feature type="region of interest" description="Disordered" evidence="15">
    <location>
        <begin position="1"/>
        <end position="20"/>
    </location>
</feature>
<dbReference type="PANTHER" id="PTHR43065">
    <property type="entry name" value="SENSOR HISTIDINE KINASE"/>
    <property type="match status" value="1"/>
</dbReference>
<keyword evidence="18" id="KW-1185">Reference proteome</keyword>
<dbReference type="RefSeq" id="WP_267990478.1">
    <property type="nucleotide sequence ID" value="NZ_JAPJZI010000001.1"/>
</dbReference>
<keyword evidence="7 13" id="KW-0547">Nucleotide-binding</keyword>
<dbReference type="SUPFAM" id="SSF47384">
    <property type="entry name" value="Homodimeric domain of signal transducing histidine kinase"/>
    <property type="match status" value="1"/>
</dbReference>
<comment type="catalytic activity">
    <reaction evidence="1 13">
        <text>ATP + protein L-histidine = ADP + protein N-phospho-L-histidine.</text>
        <dbReference type="EC" id="2.7.13.3"/>
    </reaction>
</comment>
<dbReference type="AlphaFoldDB" id="A0A9X3ZHV3"/>
<dbReference type="InterPro" id="IPR029151">
    <property type="entry name" value="Sensor-like_sf"/>
</dbReference>
<keyword evidence="9 13" id="KW-0067">ATP-binding</keyword>
<keyword evidence="6 13" id="KW-0812">Transmembrane</keyword>
<evidence type="ECO:0000259" key="16">
    <source>
        <dbReference type="PROSITE" id="PS50109"/>
    </source>
</evidence>
<evidence type="ECO:0000256" key="2">
    <source>
        <dbReference type="ARBA" id="ARBA00004651"/>
    </source>
</evidence>
<dbReference type="InterPro" id="IPR005467">
    <property type="entry name" value="His_kinase_dom"/>
</dbReference>
<keyword evidence="4" id="KW-0597">Phosphoprotein</keyword>
<dbReference type="GO" id="GO:0005524">
    <property type="term" value="F:ATP binding"/>
    <property type="evidence" value="ECO:0007669"/>
    <property type="project" value="UniProtKB-UniRule"/>
</dbReference>
<feature type="transmembrane region" description="Helical" evidence="13">
    <location>
        <begin position="28"/>
        <end position="48"/>
    </location>
</feature>
<dbReference type="InterPro" id="IPR033479">
    <property type="entry name" value="dCache_1"/>
</dbReference>
<dbReference type="SUPFAM" id="SSF55874">
    <property type="entry name" value="ATPase domain of HSP90 chaperone/DNA topoisomerase II/histidine kinase"/>
    <property type="match status" value="1"/>
</dbReference>
<feature type="coiled-coil region" evidence="14">
    <location>
        <begin position="332"/>
        <end position="376"/>
    </location>
</feature>
<dbReference type="InterPro" id="IPR036097">
    <property type="entry name" value="HisK_dim/P_sf"/>
</dbReference>
<dbReference type="InterPro" id="IPR036890">
    <property type="entry name" value="HATPase_C_sf"/>
</dbReference>
<evidence type="ECO:0000256" key="9">
    <source>
        <dbReference type="ARBA" id="ARBA00022840"/>
    </source>
</evidence>
<keyword evidence="13" id="KW-0997">Cell inner membrane</keyword>
<dbReference type="Pfam" id="PF02743">
    <property type="entry name" value="dCache_1"/>
    <property type="match status" value="1"/>
</dbReference>
<comment type="function">
    <text evidence="13">Member of the two-component regulatory system DctB/DctD involved in the transport of C4-dicarboxylates. DctB functions as a membrane-associated protein kinase that phosphorylates DctD in response to environmental signals.</text>
</comment>
<evidence type="ECO:0000256" key="10">
    <source>
        <dbReference type="ARBA" id="ARBA00022989"/>
    </source>
</evidence>
<dbReference type="InterPro" id="IPR004358">
    <property type="entry name" value="Sig_transdc_His_kin-like_C"/>
</dbReference>
<keyword evidence="11 13" id="KW-0902">Two-component regulatory system</keyword>
<dbReference type="Gene3D" id="1.10.287.130">
    <property type="match status" value="1"/>
</dbReference>
<dbReference type="GO" id="GO:0005886">
    <property type="term" value="C:plasma membrane"/>
    <property type="evidence" value="ECO:0007669"/>
    <property type="project" value="UniProtKB-SubCell"/>
</dbReference>
<dbReference type="Gene3D" id="3.30.565.10">
    <property type="entry name" value="Histidine kinase-like ATPase, C-terminal domain"/>
    <property type="match status" value="1"/>
</dbReference>
<keyword evidence="12 13" id="KW-0472">Membrane</keyword>
<reference evidence="17" key="1">
    <citation type="submission" date="2022-11" db="EMBL/GenBank/DDBJ databases">
        <title>Draft genome sequence of Hoeflea poritis E7-10 and Hoeflea prorocentri PM5-8, separated from scleractinian coral Porites lutea and marine dinoflagellate.</title>
        <authorList>
            <person name="Zhang G."/>
            <person name="Wei Q."/>
            <person name="Cai L."/>
        </authorList>
    </citation>
    <scope>NUCLEOTIDE SEQUENCE</scope>
    <source>
        <strain evidence="17">PM5-8</strain>
    </source>
</reference>
<feature type="transmembrane region" description="Helical" evidence="13">
    <location>
        <begin position="305"/>
        <end position="323"/>
    </location>
</feature>
<protein>
    <recommendedName>
        <fullName evidence="13">C4-dicarboxylate transport sensor protein</fullName>
        <ecNumber evidence="13">2.7.13.3</ecNumber>
    </recommendedName>
</protein>
<dbReference type="Gene3D" id="6.10.250.3020">
    <property type="match status" value="1"/>
</dbReference>
<dbReference type="InterPro" id="IPR003594">
    <property type="entry name" value="HATPase_dom"/>
</dbReference>
<dbReference type="PIRSF" id="PIRSF036431">
    <property type="entry name" value="STHK_DctB"/>
    <property type="match status" value="1"/>
</dbReference>
<dbReference type="SUPFAM" id="SSF103190">
    <property type="entry name" value="Sensory domain-like"/>
    <property type="match status" value="1"/>
</dbReference>
<gene>
    <name evidence="17" type="ORF">OQ273_10625</name>
</gene>
<feature type="domain" description="Histidine kinase" evidence="16">
    <location>
        <begin position="385"/>
        <end position="597"/>
    </location>
</feature>
<dbReference type="PROSITE" id="PS50109">
    <property type="entry name" value="HIS_KIN"/>
    <property type="match status" value="1"/>
</dbReference>
<evidence type="ECO:0000256" key="12">
    <source>
        <dbReference type="ARBA" id="ARBA00023136"/>
    </source>
</evidence>
<dbReference type="EMBL" id="JAPJZI010000001">
    <property type="protein sequence ID" value="MDA5399026.1"/>
    <property type="molecule type" value="Genomic_DNA"/>
</dbReference>
<evidence type="ECO:0000313" key="18">
    <source>
        <dbReference type="Proteomes" id="UP001151234"/>
    </source>
</evidence>
<evidence type="ECO:0000256" key="4">
    <source>
        <dbReference type="ARBA" id="ARBA00022553"/>
    </source>
</evidence>
<evidence type="ECO:0000256" key="8">
    <source>
        <dbReference type="ARBA" id="ARBA00022777"/>
    </source>
</evidence>
<dbReference type="SMART" id="SM00388">
    <property type="entry name" value="HisKA"/>
    <property type="match status" value="1"/>
</dbReference>
<dbReference type="CDD" id="cd00082">
    <property type="entry name" value="HisKA"/>
    <property type="match status" value="1"/>
</dbReference>
<evidence type="ECO:0000256" key="6">
    <source>
        <dbReference type="ARBA" id="ARBA00022692"/>
    </source>
</evidence>
<evidence type="ECO:0000256" key="14">
    <source>
        <dbReference type="SAM" id="Coils"/>
    </source>
</evidence>
<dbReference type="PRINTS" id="PR00344">
    <property type="entry name" value="BCTRLSENSOR"/>
</dbReference>
<dbReference type="InterPro" id="IPR003661">
    <property type="entry name" value="HisK_dim/P_dom"/>
</dbReference>
<dbReference type="InterPro" id="IPR017055">
    <property type="entry name" value="Sig_transdc_His_kinase_DctB"/>
</dbReference>
<dbReference type="PANTHER" id="PTHR43065:SF46">
    <property type="entry name" value="C4-DICARBOXYLATE TRANSPORT SENSOR PROTEIN DCTB"/>
    <property type="match status" value="1"/>
</dbReference>
<evidence type="ECO:0000256" key="13">
    <source>
        <dbReference type="PIRNR" id="PIRNR036431"/>
    </source>
</evidence>
<dbReference type="Pfam" id="PF00512">
    <property type="entry name" value="HisKA"/>
    <property type="match status" value="1"/>
</dbReference>
<organism evidence="17 18">
    <name type="scientific">Hoeflea prorocentri</name>
    <dbReference type="NCBI Taxonomy" id="1922333"/>
    <lineage>
        <taxon>Bacteria</taxon>
        <taxon>Pseudomonadati</taxon>
        <taxon>Pseudomonadota</taxon>
        <taxon>Alphaproteobacteria</taxon>
        <taxon>Hyphomicrobiales</taxon>
        <taxon>Rhizobiaceae</taxon>
        <taxon>Hoeflea</taxon>
    </lineage>
</organism>
<dbReference type="CDD" id="cd12914">
    <property type="entry name" value="PDC1_DGC_like"/>
    <property type="match status" value="1"/>
</dbReference>
<comment type="subcellular location">
    <subcellularLocation>
        <location evidence="13">Cell inner membrane</location>
    </subcellularLocation>
    <subcellularLocation>
        <location evidence="2">Cell membrane</location>
        <topology evidence="2">Multi-pass membrane protein</topology>
    </subcellularLocation>
</comment>
<keyword evidence="5 13" id="KW-0808">Transferase</keyword>
<keyword evidence="10 13" id="KW-1133">Transmembrane helix</keyword>
<evidence type="ECO:0000256" key="1">
    <source>
        <dbReference type="ARBA" id="ARBA00000085"/>
    </source>
</evidence>
<evidence type="ECO:0000313" key="17">
    <source>
        <dbReference type="EMBL" id="MDA5399026.1"/>
    </source>
</evidence>
<dbReference type="Proteomes" id="UP001151234">
    <property type="component" value="Unassembled WGS sequence"/>
</dbReference>
<name>A0A9X3ZHV3_9HYPH</name>
<evidence type="ECO:0000256" key="5">
    <source>
        <dbReference type="ARBA" id="ARBA00022679"/>
    </source>
</evidence>
<keyword evidence="14" id="KW-0175">Coiled coil</keyword>
<keyword evidence="8 13" id="KW-0418">Kinase</keyword>
<dbReference type="Pfam" id="PF02518">
    <property type="entry name" value="HATPase_c"/>
    <property type="match status" value="1"/>
</dbReference>
<dbReference type="EC" id="2.7.13.3" evidence="13"/>
<proteinExistence type="predicted"/>
<evidence type="ECO:0000256" key="11">
    <source>
        <dbReference type="ARBA" id="ARBA00023012"/>
    </source>
</evidence>